<reference evidence="3 4" key="1">
    <citation type="submission" date="2024-03" db="EMBL/GenBank/DDBJ databases">
        <title>WGS assembly of Saponaria officinalis var. Norfolk2.</title>
        <authorList>
            <person name="Jenkins J."/>
            <person name="Shu S."/>
            <person name="Grimwood J."/>
            <person name="Barry K."/>
            <person name="Goodstein D."/>
            <person name="Schmutz J."/>
            <person name="Leebens-Mack J."/>
            <person name="Osbourn A."/>
        </authorList>
    </citation>
    <scope>NUCLEOTIDE SEQUENCE [LARGE SCALE GENOMIC DNA]</scope>
    <source>
        <strain evidence="4">cv. Norfolk2</strain>
        <strain evidence="3">JIC</strain>
        <tissue evidence="3">Leaf</tissue>
    </source>
</reference>
<dbReference type="InterPro" id="IPR036282">
    <property type="entry name" value="Glutathione-S-Trfase_C_sf"/>
</dbReference>
<dbReference type="PROSITE" id="PS50404">
    <property type="entry name" value="GST_NTER"/>
    <property type="match status" value="1"/>
</dbReference>
<name>A0AAW1NG23_SAPOF</name>
<dbReference type="AlphaFoldDB" id="A0AAW1NG23"/>
<dbReference type="InterPro" id="IPR040079">
    <property type="entry name" value="Glutathione_S-Trfase"/>
</dbReference>
<evidence type="ECO:0000313" key="4">
    <source>
        <dbReference type="Proteomes" id="UP001443914"/>
    </source>
</evidence>
<evidence type="ECO:0000259" key="2">
    <source>
        <dbReference type="PROSITE" id="PS50405"/>
    </source>
</evidence>
<organism evidence="3 4">
    <name type="scientific">Saponaria officinalis</name>
    <name type="common">Common soapwort</name>
    <name type="synonym">Lychnis saponaria</name>
    <dbReference type="NCBI Taxonomy" id="3572"/>
    <lineage>
        <taxon>Eukaryota</taxon>
        <taxon>Viridiplantae</taxon>
        <taxon>Streptophyta</taxon>
        <taxon>Embryophyta</taxon>
        <taxon>Tracheophyta</taxon>
        <taxon>Spermatophyta</taxon>
        <taxon>Magnoliopsida</taxon>
        <taxon>eudicotyledons</taxon>
        <taxon>Gunneridae</taxon>
        <taxon>Pentapetalae</taxon>
        <taxon>Caryophyllales</taxon>
        <taxon>Caryophyllaceae</taxon>
        <taxon>Caryophylleae</taxon>
        <taxon>Saponaria</taxon>
    </lineage>
</organism>
<sequence length="267" mass="31561">MQLYHHPFSLDSQKVRLALEENGIDYTSYHVNPLTGKNMDASFFRMNPSGKLPVFQNGSHIIYNTVEIIQYIERIAAVSSGGDDIKLSSREVLDWMQKIQEWNPKYFTLSHVPEKHRLFVSKFIRRIVITRMAEFPDLASSYHLRLRDQYDMEEKLKNPDVIRQSEEHLIRLLDDVEAQLNETPYLAGDEFTMADVMLIPVLARVVLLKLENEYISNRPNIAEYWNMVQQRPSYKKVIGKHFTGWRRQKTLLKSWCFVHVRSLLRKY</sequence>
<dbReference type="Pfam" id="PF13417">
    <property type="entry name" value="GST_N_3"/>
    <property type="match status" value="1"/>
</dbReference>
<dbReference type="Gene3D" id="1.20.1050.10">
    <property type="match status" value="1"/>
</dbReference>
<proteinExistence type="predicted"/>
<feature type="domain" description="GST C-terminal" evidence="2">
    <location>
        <begin position="113"/>
        <end position="252"/>
    </location>
</feature>
<dbReference type="SUPFAM" id="SSF47616">
    <property type="entry name" value="GST C-terminal domain-like"/>
    <property type="match status" value="1"/>
</dbReference>
<comment type="caution">
    <text evidence="3">The sequence shown here is derived from an EMBL/GenBank/DDBJ whole genome shotgun (WGS) entry which is preliminary data.</text>
</comment>
<dbReference type="CDD" id="cd00570">
    <property type="entry name" value="GST_N_family"/>
    <property type="match status" value="1"/>
</dbReference>
<dbReference type="SFLD" id="SFLDS00019">
    <property type="entry name" value="Glutathione_Transferase_(cytos"/>
    <property type="match status" value="1"/>
</dbReference>
<dbReference type="Pfam" id="PF13410">
    <property type="entry name" value="GST_C_2"/>
    <property type="match status" value="1"/>
</dbReference>
<dbReference type="CDD" id="cd00299">
    <property type="entry name" value="GST_C_family"/>
    <property type="match status" value="1"/>
</dbReference>
<dbReference type="EMBL" id="JBDFQZ010000001">
    <property type="protein sequence ID" value="KAK9757492.1"/>
    <property type="molecule type" value="Genomic_DNA"/>
</dbReference>
<dbReference type="Gene3D" id="3.40.30.10">
    <property type="entry name" value="Glutaredoxin"/>
    <property type="match status" value="1"/>
</dbReference>
<dbReference type="PANTHER" id="PTHR45374:SF1">
    <property type="entry name" value="GLUTATHIONE S-TRANSFERASE TCHQD"/>
    <property type="match status" value="1"/>
</dbReference>
<gene>
    <name evidence="3" type="ORF">RND81_01G166000</name>
</gene>
<protein>
    <recommendedName>
        <fullName evidence="5">Glutathione S-transferase TCHQD</fullName>
    </recommendedName>
</protein>
<dbReference type="InterPro" id="IPR010987">
    <property type="entry name" value="Glutathione-S-Trfase_C-like"/>
</dbReference>
<evidence type="ECO:0000313" key="3">
    <source>
        <dbReference type="EMBL" id="KAK9757492.1"/>
    </source>
</evidence>
<dbReference type="InterPro" id="IPR004045">
    <property type="entry name" value="Glutathione_S-Trfase_N"/>
</dbReference>
<dbReference type="SUPFAM" id="SSF52833">
    <property type="entry name" value="Thioredoxin-like"/>
    <property type="match status" value="1"/>
</dbReference>
<dbReference type="PROSITE" id="PS50405">
    <property type="entry name" value="GST_CTER"/>
    <property type="match status" value="1"/>
</dbReference>
<dbReference type="GO" id="GO:0004364">
    <property type="term" value="F:glutathione transferase activity"/>
    <property type="evidence" value="ECO:0007669"/>
    <property type="project" value="InterPro"/>
</dbReference>
<keyword evidence="4" id="KW-1185">Reference proteome</keyword>
<feature type="domain" description="GST N-terminal" evidence="1">
    <location>
        <begin position="1"/>
        <end position="80"/>
    </location>
</feature>
<evidence type="ECO:0008006" key="5">
    <source>
        <dbReference type="Google" id="ProtNLM"/>
    </source>
</evidence>
<dbReference type="InterPro" id="IPR044617">
    <property type="entry name" value="TCHQD"/>
</dbReference>
<dbReference type="InterPro" id="IPR036249">
    <property type="entry name" value="Thioredoxin-like_sf"/>
</dbReference>
<accession>A0AAW1NG23</accession>
<dbReference type="SFLD" id="SFLDG00358">
    <property type="entry name" value="Main_(cytGST)"/>
    <property type="match status" value="1"/>
</dbReference>
<evidence type="ECO:0000259" key="1">
    <source>
        <dbReference type="PROSITE" id="PS50404"/>
    </source>
</evidence>
<dbReference type="EMBL" id="JBDFQZ010000001">
    <property type="protein sequence ID" value="KAK9757494.1"/>
    <property type="molecule type" value="Genomic_DNA"/>
</dbReference>
<dbReference type="PANTHER" id="PTHR45374">
    <property type="entry name" value="GLUTATHIONE S-TRANSFERASE TCHQD"/>
    <property type="match status" value="1"/>
</dbReference>
<dbReference type="Proteomes" id="UP001443914">
    <property type="component" value="Unassembled WGS sequence"/>
</dbReference>